<dbReference type="GO" id="GO:0008270">
    <property type="term" value="F:zinc ion binding"/>
    <property type="evidence" value="ECO:0007669"/>
    <property type="project" value="UniProtKB-KW"/>
</dbReference>
<keyword evidence="1" id="KW-0862">Zinc</keyword>
<evidence type="ECO:0000256" key="2">
    <source>
        <dbReference type="SAM" id="MobiDB-lite"/>
    </source>
</evidence>
<feature type="region of interest" description="Disordered" evidence="2">
    <location>
        <begin position="211"/>
        <end position="246"/>
    </location>
</feature>
<name>A0AAV8SK84_9ROSI</name>
<gene>
    <name evidence="4" type="ORF">K2173_006493</name>
</gene>
<evidence type="ECO:0000313" key="4">
    <source>
        <dbReference type="EMBL" id="KAJ8752691.1"/>
    </source>
</evidence>
<dbReference type="GO" id="GO:0003676">
    <property type="term" value="F:nucleic acid binding"/>
    <property type="evidence" value="ECO:0007669"/>
    <property type="project" value="InterPro"/>
</dbReference>
<dbReference type="Proteomes" id="UP001159364">
    <property type="component" value="Linkage Group LG10"/>
</dbReference>
<organism evidence="4 5">
    <name type="scientific">Erythroxylum novogranatense</name>
    <dbReference type="NCBI Taxonomy" id="1862640"/>
    <lineage>
        <taxon>Eukaryota</taxon>
        <taxon>Viridiplantae</taxon>
        <taxon>Streptophyta</taxon>
        <taxon>Embryophyta</taxon>
        <taxon>Tracheophyta</taxon>
        <taxon>Spermatophyta</taxon>
        <taxon>Magnoliopsida</taxon>
        <taxon>eudicotyledons</taxon>
        <taxon>Gunneridae</taxon>
        <taxon>Pentapetalae</taxon>
        <taxon>rosids</taxon>
        <taxon>fabids</taxon>
        <taxon>Malpighiales</taxon>
        <taxon>Erythroxylaceae</taxon>
        <taxon>Erythroxylum</taxon>
    </lineage>
</organism>
<protein>
    <recommendedName>
        <fullName evidence="3">CCHC-type domain-containing protein</fullName>
    </recommendedName>
</protein>
<accession>A0AAV8SK84</accession>
<evidence type="ECO:0000256" key="1">
    <source>
        <dbReference type="PROSITE-ProRule" id="PRU00047"/>
    </source>
</evidence>
<feature type="compositionally biased region" description="Basic residues" evidence="2">
    <location>
        <begin position="214"/>
        <end position="231"/>
    </location>
</feature>
<proteinExistence type="predicted"/>
<dbReference type="Gene3D" id="4.10.60.10">
    <property type="entry name" value="Zinc finger, CCHC-type"/>
    <property type="match status" value="1"/>
</dbReference>
<keyword evidence="1" id="KW-0863">Zinc-finger</keyword>
<dbReference type="SMART" id="SM00343">
    <property type="entry name" value="ZnF_C2HC"/>
    <property type="match status" value="1"/>
</dbReference>
<keyword evidence="5" id="KW-1185">Reference proteome</keyword>
<dbReference type="SUPFAM" id="SSF57756">
    <property type="entry name" value="Retrovirus zinc finger-like domains"/>
    <property type="match status" value="1"/>
</dbReference>
<dbReference type="Pfam" id="PF00098">
    <property type="entry name" value="zf-CCHC"/>
    <property type="match status" value="1"/>
</dbReference>
<dbReference type="AlphaFoldDB" id="A0AAV8SK84"/>
<dbReference type="InterPro" id="IPR001878">
    <property type="entry name" value="Znf_CCHC"/>
</dbReference>
<keyword evidence="1" id="KW-0479">Metal-binding</keyword>
<evidence type="ECO:0000259" key="3">
    <source>
        <dbReference type="PROSITE" id="PS50158"/>
    </source>
</evidence>
<reference evidence="4 5" key="1">
    <citation type="submission" date="2021-09" db="EMBL/GenBank/DDBJ databases">
        <title>Genomic insights and catalytic innovation underlie evolution of tropane alkaloids biosynthesis.</title>
        <authorList>
            <person name="Wang Y.-J."/>
            <person name="Tian T."/>
            <person name="Huang J.-P."/>
            <person name="Huang S.-X."/>
        </authorList>
    </citation>
    <scope>NUCLEOTIDE SEQUENCE [LARGE SCALE GENOMIC DNA]</scope>
    <source>
        <strain evidence="4">KIB-2018</strain>
        <tissue evidence="4">Leaf</tissue>
    </source>
</reference>
<dbReference type="PROSITE" id="PS50158">
    <property type="entry name" value="ZF_CCHC"/>
    <property type="match status" value="1"/>
</dbReference>
<evidence type="ECO:0000313" key="5">
    <source>
        <dbReference type="Proteomes" id="UP001159364"/>
    </source>
</evidence>
<dbReference type="EMBL" id="JAIWQS010000010">
    <property type="protein sequence ID" value="KAJ8752691.1"/>
    <property type="molecule type" value="Genomic_DNA"/>
</dbReference>
<comment type="caution">
    <text evidence="4">The sequence shown here is derived from an EMBL/GenBank/DDBJ whole genome shotgun (WGS) entry which is preliminary data.</text>
</comment>
<sequence length="286" mass="32428">MSTNLSLRSIMDANKLTGPNFSDWLRNLKIVLRQEKKLYVLENELPPEPAQDATNEVWEYYQSHIDDNEQVTCVMLASMSPELQRQHETMNAREMFLHLQELFSAQSRVERFETARTLFQCRMASGTSVEIHVLQMIGYIEKLGQLGYDLNLELSIDLVLQSLTSSFSQFIMNFHMNKKEMSLAELLNMLKTAEGCLKKESSSVLIFGSSSSKNKGKTSKKKNKNKNKKASSKLAKPIGGVKKKNDKGTCFHCGIAGHWKRNCKSYLASLKEKKLGETSTSGTDRQ</sequence>
<feature type="domain" description="CCHC-type" evidence="3">
    <location>
        <begin position="250"/>
        <end position="265"/>
    </location>
</feature>
<dbReference type="Pfam" id="PF14223">
    <property type="entry name" value="Retrotran_gag_2"/>
    <property type="match status" value="1"/>
</dbReference>
<dbReference type="InterPro" id="IPR036875">
    <property type="entry name" value="Znf_CCHC_sf"/>
</dbReference>